<protein>
    <submittedName>
        <fullName evidence="2">IS21 family transposase</fullName>
    </submittedName>
</protein>
<dbReference type="InterPro" id="IPR017895">
    <property type="entry name" value="HTH_IS408/IS1162_type"/>
</dbReference>
<dbReference type="PANTHER" id="PTHR35004:SF8">
    <property type="entry name" value="TRANSPOSASE RV3428C-RELATED"/>
    <property type="match status" value="1"/>
</dbReference>
<keyword evidence="3" id="KW-1185">Reference proteome</keyword>
<evidence type="ECO:0000313" key="2">
    <source>
        <dbReference type="EMBL" id="MEA9439087.1"/>
    </source>
</evidence>
<sequence length="187" mass="21288">MSAKRIAMRKIREVLRLRLEADLSVRQISICTKVSVGSIQKLLKSAQALGLTWPLPTELDDGRLAALFYPQADTTISARHVVPDWPSVHQELKRKGVSKQLLWEEYTQRYPNSCYSYSQFCDRYKSWCQLQKRSMRQIHKAGEKLFIDYCGPTVPIASPSTGEVRQAQVFVAVLGASNYTFAEATWS</sequence>
<dbReference type="EMBL" id="JAYGOJ010000442">
    <property type="protein sequence ID" value="MEA9439087.1"/>
    <property type="molecule type" value="Genomic_DNA"/>
</dbReference>
<evidence type="ECO:0000313" key="3">
    <source>
        <dbReference type="Proteomes" id="UP001304847"/>
    </source>
</evidence>
<proteinExistence type="predicted"/>
<name>A0ABU5WFU9_AERCA</name>
<dbReference type="Proteomes" id="UP001304847">
    <property type="component" value="Unassembled WGS sequence"/>
</dbReference>
<feature type="non-terminal residue" evidence="2">
    <location>
        <position position="187"/>
    </location>
</feature>
<evidence type="ECO:0000259" key="1">
    <source>
        <dbReference type="PROSITE" id="PS50532"/>
    </source>
</evidence>
<dbReference type="PROSITE" id="PS50532">
    <property type="entry name" value="HTH_IS408"/>
    <property type="match status" value="1"/>
</dbReference>
<comment type="caution">
    <text evidence="2">The sequence shown here is derived from an EMBL/GenBank/DDBJ whole genome shotgun (WGS) entry which is preliminary data.</text>
</comment>
<accession>A0ABU5WFU9</accession>
<organism evidence="2 3">
    <name type="scientific">Aeromonas caviae</name>
    <name type="common">Aeromonas punctata</name>
    <dbReference type="NCBI Taxonomy" id="648"/>
    <lineage>
        <taxon>Bacteria</taxon>
        <taxon>Pseudomonadati</taxon>
        <taxon>Pseudomonadota</taxon>
        <taxon>Gammaproteobacteria</taxon>
        <taxon>Aeromonadales</taxon>
        <taxon>Aeromonadaceae</taxon>
        <taxon>Aeromonas</taxon>
    </lineage>
</organism>
<feature type="domain" description="HTH IS408-type" evidence="1">
    <location>
        <begin position="11"/>
        <end position="92"/>
    </location>
</feature>
<reference evidence="2 3" key="1">
    <citation type="submission" date="2023-12" db="EMBL/GenBank/DDBJ databases">
        <title>Characterization of antibiotic resistance in Aeromonas spp. in hospital effluent.</title>
        <authorList>
            <person name="Negoseki B.R.S."/>
            <person name="Krul D."/>
            <person name="Siqueira A.C."/>
            <person name="Almeida M."/>
            <person name="Mesa D."/>
            <person name="Conte D."/>
            <person name="Dalla-Costa L.M."/>
        </authorList>
    </citation>
    <scope>NUCLEOTIDE SEQUENCE [LARGE SCALE GENOMIC DNA]</scope>
    <source>
        <strain evidence="2 3">36v</strain>
    </source>
</reference>
<dbReference type="PANTHER" id="PTHR35004">
    <property type="entry name" value="TRANSPOSASE RV3428C-RELATED"/>
    <property type="match status" value="1"/>
</dbReference>
<gene>
    <name evidence="2" type="ORF">VCX44_25810</name>
</gene>